<organism evidence="1 2">
    <name type="scientific">Thiomicrospira cyclica (strain DSM 14477 / JCM 11371 / ALM1)</name>
    <name type="common">Thioalkalimicrobium cyclicum</name>
    <dbReference type="NCBI Taxonomy" id="717773"/>
    <lineage>
        <taxon>Bacteria</taxon>
        <taxon>Pseudomonadati</taxon>
        <taxon>Pseudomonadota</taxon>
        <taxon>Gammaproteobacteria</taxon>
        <taxon>Thiotrichales</taxon>
        <taxon>Piscirickettsiaceae</taxon>
        <taxon>Thiomicrospira</taxon>
    </lineage>
</organism>
<keyword evidence="2" id="KW-1185">Reference proteome</keyword>
<evidence type="ECO:0000313" key="1">
    <source>
        <dbReference type="EMBL" id="AEG31306.1"/>
    </source>
</evidence>
<accession>F6DBS0</accession>
<gene>
    <name evidence="1" type="ordered locus">Thicy_0533</name>
</gene>
<dbReference type="Proteomes" id="UP000009232">
    <property type="component" value="Chromosome"/>
</dbReference>
<evidence type="ECO:0000313" key="2">
    <source>
        <dbReference type="Proteomes" id="UP000009232"/>
    </source>
</evidence>
<dbReference type="HOGENOM" id="CLU_061568_0_0_6"/>
<reference evidence="1 2" key="1">
    <citation type="submission" date="2011-05" db="EMBL/GenBank/DDBJ databases">
        <title>Complete sequence of Thioalkalimicrobium cyclicum ALM1.</title>
        <authorList>
            <consortium name="US DOE Joint Genome Institute"/>
            <person name="Lucas S."/>
            <person name="Han J."/>
            <person name="Lapidus A."/>
            <person name="Cheng J.-F."/>
            <person name="Goodwin L."/>
            <person name="Pitluck S."/>
            <person name="Peters L."/>
            <person name="Mikhailova N."/>
            <person name="Davenport K."/>
            <person name="Han C."/>
            <person name="Tapia R."/>
            <person name="Land M."/>
            <person name="Hauser L."/>
            <person name="Kyrpides N."/>
            <person name="Ivanova N."/>
            <person name="Pagani I."/>
            <person name="Kappler U."/>
            <person name="Woyke T."/>
        </authorList>
    </citation>
    <scope>NUCLEOTIDE SEQUENCE [LARGE SCALE GENOMIC DNA]</scope>
    <source>
        <strain evidence="2">DSM 14477 / JCM 11371 / ALM1</strain>
    </source>
</reference>
<dbReference type="eggNOG" id="ENOG50336GB">
    <property type="taxonomic scope" value="Bacteria"/>
</dbReference>
<dbReference type="InterPro" id="IPR025586">
    <property type="entry name" value="PcfJ"/>
</dbReference>
<dbReference type="OrthoDB" id="5620376at2"/>
<protein>
    <recommendedName>
        <fullName evidence="3">PcfJ-like protein</fullName>
    </recommendedName>
</protein>
<dbReference type="KEGG" id="tcy:Thicy_0533"/>
<evidence type="ECO:0008006" key="3">
    <source>
        <dbReference type="Google" id="ProtNLM"/>
    </source>
</evidence>
<dbReference type="Pfam" id="PF14284">
    <property type="entry name" value="PcfJ"/>
    <property type="match status" value="1"/>
</dbReference>
<dbReference type="AlphaFoldDB" id="F6DBS0"/>
<name>F6DBS0_THICA</name>
<proteinExistence type="predicted"/>
<sequence length="370" mass="42957">MVQPLRIDMSQTFGYPLALELTPWSEGVSWINDISNQRFVNAYHEDKGLSLAWLFNTPEGTHWHAQFPSELADALLAFETRFRQHTFSSLWFVSRSKAAQELLVSAPLLVWFIMEHAKQACLTPDDVFPLFGLKRTQILALHNLPASPAVLKLLNKYQATDFNQQDIHLIRELYARFDARLLSRFQRLHRDLAIWLIDQPDIMDYPFIYDLDDTDILSIRTTLRDTLAMAGQAEQPQARRQLQNCRQLDGLHALHDRLVTHYNRLQRAKHKNTLFPACRLSGSDTIVPISNTYDLLQEGSDMKHCIGSYNPRVLRGEYFVFKVLAPERATLGLHYVRGELKVDQLRLKRNATPTKETQEAVYWWLTNQEK</sequence>
<dbReference type="EMBL" id="CP002776">
    <property type="protein sequence ID" value="AEG31306.1"/>
    <property type="molecule type" value="Genomic_DNA"/>
</dbReference>
<dbReference type="RefSeq" id="WP_013835087.1">
    <property type="nucleotide sequence ID" value="NC_015581.1"/>
</dbReference>